<dbReference type="RefSeq" id="WP_007781648.1">
    <property type="nucleotide sequence ID" value="NZ_CM001441.1"/>
</dbReference>
<feature type="domain" description="RsbT co-antagonist protein RsbRD N-terminal" evidence="1">
    <location>
        <begin position="15"/>
        <end position="151"/>
    </location>
</feature>
<dbReference type="OrthoDB" id="1724246at2"/>
<evidence type="ECO:0000313" key="2">
    <source>
        <dbReference type="EMBL" id="EHQ88804.1"/>
    </source>
</evidence>
<protein>
    <recommendedName>
        <fullName evidence="1">RsbT co-antagonist protein RsbRD N-terminal domain-containing protein</fullName>
    </recommendedName>
</protein>
<accession>H5XTS1</accession>
<keyword evidence="3" id="KW-1185">Reference proteome</keyword>
<proteinExistence type="predicted"/>
<name>H5XTS1_9FIRM</name>
<reference evidence="2 3" key="1">
    <citation type="submission" date="2011-11" db="EMBL/GenBank/DDBJ databases">
        <title>The Noncontiguous Finished genome of Desulfosporosinus youngiae DSM 17734.</title>
        <authorList>
            <consortium name="US DOE Joint Genome Institute (JGI-PGF)"/>
            <person name="Lucas S."/>
            <person name="Han J."/>
            <person name="Lapidus A."/>
            <person name="Cheng J.-F."/>
            <person name="Goodwin L."/>
            <person name="Pitluck S."/>
            <person name="Peters L."/>
            <person name="Ovchinnikova G."/>
            <person name="Lu M."/>
            <person name="Land M.L."/>
            <person name="Hauser L."/>
            <person name="Pester M."/>
            <person name="Spring S."/>
            <person name="Ollivier B."/>
            <person name="Rattei T."/>
            <person name="Klenk H.-P."/>
            <person name="Wagner M."/>
            <person name="Loy A."/>
            <person name="Woyke T.J."/>
        </authorList>
    </citation>
    <scope>NUCLEOTIDE SEQUENCE [LARGE SCALE GENOMIC DNA]</scope>
    <source>
        <strain evidence="2 3">DSM 17734</strain>
    </source>
</reference>
<dbReference type="eggNOG" id="ENOG5032RXU">
    <property type="taxonomic scope" value="Bacteria"/>
</dbReference>
<dbReference type="EMBL" id="CM001441">
    <property type="protein sequence ID" value="EHQ88804.1"/>
    <property type="molecule type" value="Genomic_DNA"/>
</dbReference>
<dbReference type="AlphaFoldDB" id="H5XTS1"/>
<dbReference type="InterPro" id="IPR025751">
    <property type="entry name" value="RsbRD_N_dom"/>
</dbReference>
<dbReference type="STRING" id="768710.DesyoDRAFT_1675"/>
<dbReference type="Proteomes" id="UP000005104">
    <property type="component" value="Chromosome"/>
</dbReference>
<sequence length="177" mass="20555">MDRKFTEILAAKKSTISKRWLEMIIASYPNDNSGFLMNQKDRFSNPVGYTFSTGIDGILEVLAKGEDFAESVQFLNDIIRVRAVQDFTPAKAMAFIFQLKTIVREELEKEIRQNQIYGALLEFESKIDDLALTAFDIYVKCREQIYELRTDELKRMTFTLLKKANLMSEIPDQEFEP</sequence>
<organism evidence="2 3">
    <name type="scientific">Desulfosporosinus youngiae DSM 17734</name>
    <dbReference type="NCBI Taxonomy" id="768710"/>
    <lineage>
        <taxon>Bacteria</taxon>
        <taxon>Bacillati</taxon>
        <taxon>Bacillota</taxon>
        <taxon>Clostridia</taxon>
        <taxon>Eubacteriales</taxon>
        <taxon>Desulfitobacteriaceae</taxon>
        <taxon>Desulfosporosinus</taxon>
    </lineage>
</organism>
<evidence type="ECO:0000259" key="1">
    <source>
        <dbReference type="Pfam" id="PF14361"/>
    </source>
</evidence>
<dbReference type="Pfam" id="PF14361">
    <property type="entry name" value="RsbRD_N"/>
    <property type="match status" value="1"/>
</dbReference>
<evidence type="ECO:0000313" key="3">
    <source>
        <dbReference type="Proteomes" id="UP000005104"/>
    </source>
</evidence>
<dbReference type="HOGENOM" id="CLU_129910_0_0_9"/>
<gene>
    <name evidence="2" type="ORF">DesyoDRAFT_1675</name>
</gene>